<protein>
    <submittedName>
        <fullName evidence="4">Aste57867_24161 protein</fullName>
    </submittedName>
</protein>
<dbReference type="Gene3D" id="1.10.10.60">
    <property type="entry name" value="Homeodomain-like"/>
    <property type="match status" value="1"/>
</dbReference>
<name>A0A485LRA0_9STRA</name>
<feature type="domain" description="HTH CENPB-type" evidence="2">
    <location>
        <begin position="42"/>
        <end position="114"/>
    </location>
</feature>
<dbReference type="PROSITE" id="PS51253">
    <property type="entry name" value="HTH_CENPB"/>
    <property type="match status" value="1"/>
</dbReference>
<sequence length="233" mass="27046">MPSSNKRLTLHQKQLLRDYYLAMKMLCRWVLDNFGQQIHNKKDANHREPALPDIEQELSIWIERANSANCSLTGDIIMRKAQQLAKDKNLITLVKFSKGWLYRFQQRRGLQMFRLHGEAASIPQQVVDIGRTDLLLQTSLYDRRDIYNMDETGIFYNCQPNTTISNKARSGMKKDKSRISVVLAANADGSDKRELTFIGKARRPRCFGNLEPDDLSLLYKSNRKAWMTIAIFF</sequence>
<evidence type="ECO:0000313" key="5">
    <source>
        <dbReference type="Proteomes" id="UP000332933"/>
    </source>
</evidence>
<accession>A0A485LRA0</accession>
<dbReference type="Proteomes" id="UP000332933">
    <property type="component" value="Unassembled WGS sequence"/>
</dbReference>
<dbReference type="InterPro" id="IPR006600">
    <property type="entry name" value="HTH_CenpB_DNA-bd_dom"/>
</dbReference>
<dbReference type="SMART" id="SM00674">
    <property type="entry name" value="CENPB"/>
    <property type="match status" value="1"/>
</dbReference>
<dbReference type="InterPro" id="IPR004875">
    <property type="entry name" value="DDE_SF_endonuclease_dom"/>
</dbReference>
<dbReference type="PANTHER" id="PTHR19303:SF73">
    <property type="entry name" value="PROTEIN PDC2"/>
    <property type="match status" value="1"/>
</dbReference>
<reference evidence="3" key="2">
    <citation type="submission" date="2019-06" db="EMBL/GenBank/DDBJ databases">
        <title>Genomics analysis of Aphanomyces spp. identifies a new class of oomycete effector associated with host adaptation.</title>
        <authorList>
            <person name="Gaulin E."/>
        </authorList>
    </citation>
    <scope>NUCLEOTIDE SEQUENCE</scope>
    <source>
        <strain evidence="3">CBS 578.67</strain>
    </source>
</reference>
<dbReference type="Pfam" id="PF03221">
    <property type="entry name" value="HTH_Tnp_Tc5"/>
    <property type="match status" value="1"/>
</dbReference>
<evidence type="ECO:0000313" key="4">
    <source>
        <dbReference type="EMBL" id="VFU00803.1"/>
    </source>
</evidence>
<evidence type="ECO:0000313" key="3">
    <source>
        <dbReference type="EMBL" id="KAF0683777.1"/>
    </source>
</evidence>
<proteinExistence type="predicted"/>
<keyword evidence="1" id="KW-0238">DNA-binding</keyword>
<dbReference type="SUPFAM" id="SSF46689">
    <property type="entry name" value="Homeodomain-like"/>
    <property type="match status" value="1"/>
</dbReference>
<evidence type="ECO:0000259" key="2">
    <source>
        <dbReference type="PROSITE" id="PS51253"/>
    </source>
</evidence>
<dbReference type="InterPro" id="IPR009057">
    <property type="entry name" value="Homeodomain-like_sf"/>
</dbReference>
<evidence type="ECO:0000256" key="1">
    <source>
        <dbReference type="ARBA" id="ARBA00023125"/>
    </source>
</evidence>
<dbReference type="EMBL" id="VJMH01007366">
    <property type="protein sequence ID" value="KAF0683777.1"/>
    <property type="molecule type" value="Genomic_DNA"/>
</dbReference>
<organism evidence="4 5">
    <name type="scientific">Aphanomyces stellatus</name>
    <dbReference type="NCBI Taxonomy" id="120398"/>
    <lineage>
        <taxon>Eukaryota</taxon>
        <taxon>Sar</taxon>
        <taxon>Stramenopiles</taxon>
        <taxon>Oomycota</taxon>
        <taxon>Saprolegniomycetes</taxon>
        <taxon>Saprolegniales</taxon>
        <taxon>Verrucalvaceae</taxon>
        <taxon>Aphanomyces</taxon>
    </lineage>
</organism>
<dbReference type="EMBL" id="CAADRA010007392">
    <property type="protein sequence ID" value="VFU00803.1"/>
    <property type="molecule type" value="Genomic_DNA"/>
</dbReference>
<keyword evidence="5" id="KW-1185">Reference proteome</keyword>
<dbReference type="OrthoDB" id="76498at2759"/>
<reference evidence="4 5" key="1">
    <citation type="submission" date="2019-03" db="EMBL/GenBank/DDBJ databases">
        <authorList>
            <person name="Gaulin E."/>
            <person name="Dumas B."/>
        </authorList>
    </citation>
    <scope>NUCLEOTIDE SEQUENCE [LARGE SCALE GENOMIC DNA]</scope>
    <source>
        <strain evidence="4">CBS 568.67</strain>
    </source>
</reference>
<gene>
    <name evidence="4" type="primary">Aste57867_24161</name>
    <name evidence="3" type="ORF">As57867_024087</name>
    <name evidence="4" type="ORF">ASTE57867_24161</name>
</gene>
<dbReference type="GO" id="GO:0003677">
    <property type="term" value="F:DNA binding"/>
    <property type="evidence" value="ECO:0007669"/>
    <property type="project" value="UniProtKB-KW"/>
</dbReference>
<dbReference type="PANTHER" id="PTHR19303">
    <property type="entry name" value="TRANSPOSON"/>
    <property type="match status" value="1"/>
</dbReference>
<dbReference type="GO" id="GO:0005634">
    <property type="term" value="C:nucleus"/>
    <property type="evidence" value="ECO:0007669"/>
    <property type="project" value="TreeGrafter"/>
</dbReference>
<dbReference type="Pfam" id="PF03184">
    <property type="entry name" value="DDE_1"/>
    <property type="match status" value="1"/>
</dbReference>
<dbReference type="AlphaFoldDB" id="A0A485LRA0"/>
<dbReference type="InterPro" id="IPR050863">
    <property type="entry name" value="CenT-Element_Derived"/>
</dbReference>